<gene>
    <name evidence="1" type="ORF">FOA19_13200</name>
</gene>
<name>A0A5B6TP70_9BACT</name>
<dbReference type="RefSeq" id="WP_149091272.1">
    <property type="nucleotide sequence ID" value="NZ_VKKY01000002.1"/>
</dbReference>
<keyword evidence="2" id="KW-1185">Reference proteome</keyword>
<dbReference type="AlphaFoldDB" id="A0A5B6TP70"/>
<proteinExistence type="predicted"/>
<dbReference type="EMBL" id="VKKY01000002">
    <property type="protein sequence ID" value="KAA3438213.1"/>
    <property type="molecule type" value="Genomic_DNA"/>
</dbReference>
<organism evidence="1 2">
    <name type="scientific">Rufibacter hautae</name>
    <dbReference type="NCBI Taxonomy" id="2595005"/>
    <lineage>
        <taxon>Bacteria</taxon>
        <taxon>Pseudomonadati</taxon>
        <taxon>Bacteroidota</taxon>
        <taxon>Cytophagia</taxon>
        <taxon>Cytophagales</taxon>
        <taxon>Hymenobacteraceae</taxon>
        <taxon>Rufibacter</taxon>
    </lineage>
</organism>
<dbReference type="OrthoDB" id="852355at2"/>
<dbReference type="Proteomes" id="UP000324133">
    <property type="component" value="Unassembled WGS sequence"/>
</dbReference>
<evidence type="ECO:0000313" key="2">
    <source>
        <dbReference type="Proteomes" id="UP000324133"/>
    </source>
</evidence>
<reference evidence="1 2" key="1">
    <citation type="submission" date="2019-07" db="EMBL/GenBank/DDBJ databases">
        <title>Rufibacter sp. nov., isolated from lake sediment.</title>
        <authorList>
            <person name="Qu J.-H."/>
        </authorList>
    </citation>
    <scope>NUCLEOTIDE SEQUENCE [LARGE SCALE GENOMIC DNA]</scope>
    <source>
        <strain evidence="1 2">NBS58-1</strain>
    </source>
</reference>
<evidence type="ECO:0000313" key="1">
    <source>
        <dbReference type="EMBL" id="KAA3438213.1"/>
    </source>
</evidence>
<comment type="caution">
    <text evidence="1">The sequence shown here is derived from an EMBL/GenBank/DDBJ whole genome shotgun (WGS) entry which is preliminary data.</text>
</comment>
<protein>
    <submittedName>
        <fullName evidence="1">Uncharacterized protein</fullName>
    </submittedName>
</protein>
<sequence length="149" mass="17428">MQHTRDKEAILHLYNKILPQVAERIFQNLTEVTPLFDDFNLERVVDTWTKDKSGFSEKEISIENGNVQQVGLRLRLNGFQPAGAQTFDMSKELMFKLEYSSYEVGPDKNTKWAEKAYLEPWSKQETEEIANRWTEDLIEEITQKVQNLG</sequence>
<accession>A0A5B6TP70</accession>